<reference evidence="1 2" key="1">
    <citation type="submission" date="2015-06" db="EMBL/GenBank/DDBJ databases">
        <title>Draft genome of the moderately acidophilic sulfate reducer Candidatus Desulfosporosinus acididurans strain M1.</title>
        <authorList>
            <person name="Poehlein A."/>
            <person name="Petzsch P."/>
            <person name="Johnson B.D."/>
            <person name="Schloemann M."/>
            <person name="Daniel R."/>
            <person name="Muehling M."/>
        </authorList>
    </citation>
    <scope>NUCLEOTIDE SEQUENCE [LARGE SCALE GENOMIC DNA]</scope>
    <source>
        <strain evidence="1 2">M1</strain>
    </source>
</reference>
<gene>
    <name evidence="1" type="ORF">DEAC_c13220</name>
</gene>
<comment type="caution">
    <text evidence="1">The sequence shown here is derived from an EMBL/GenBank/DDBJ whole genome shotgun (WGS) entry which is preliminary data.</text>
</comment>
<evidence type="ECO:0008006" key="3">
    <source>
        <dbReference type="Google" id="ProtNLM"/>
    </source>
</evidence>
<dbReference type="STRING" id="476652.DEAC_c13220"/>
<keyword evidence="2" id="KW-1185">Reference proteome</keyword>
<dbReference type="EMBL" id="LDZY01000004">
    <property type="protein sequence ID" value="KLU66656.1"/>
    <property type="molecule type" value="Genomic_DNA"/>
</dbReference>
<protein>
    <recommendedName>
        <fullName evidence="3">DUF2007 domain-containing protein</fullName>
    </recommendedName>
</protein>
<sequence length="66" mass="7183">MWTVIYIAPNKLIAEKYKTILTDEGMLVQLRPIGSAHLGDHASVEILVPESEADEAYEIITGAIGS</sequence>
<accession>A0A0J1IPM9</accession>
<dbReference type="Proteomes" id="UP000036356">
    <property type="component" value="Unassembled WGS sequence"/>
</dbReference>
<name>A0A0J1IPM9_9FIRM</name>
<evidence type="ECO:0000313" key="1">
    <source>
        <dbReference type="EMBL" id="KLU66656.1"/>
    </source>
</evidence>
<dbReference type="PATRIC" id="fig|476652.3.peg.1360"/>
<dbReference type="AlphaFoldDB" id="A0A0J1IPM9"/>
<dbReference type="RefSeq" id="WP_047809209.1">
    <property type="nucleotide sequence ID" value="NZ_LDZY01000004.1"/>
</dbReference>
<evidence type="ECO:0000313" key="2">
    <source>
        <dbReference type="Proteomes" id="UP000036356"/>
    </source>
</evidence>
<proteinExistence type="predicted"/>
<organism evidence="1 2">
    <name type="scientific">Desulfosporosinus acididurans</name>
    <dbReference type="NCBI Taxonomy" id="476652"/>
    <lineage>
        <taxon>Bacteria</taxon>
        <taxon>Bacillati</taxon>
        <taxon>Bacillota</taxon>
        <taxon>Clostridia</taxon>
        <taxon>Eubacteriales</taxon>
        <taxon>Desulfitobacteriaceae</taxon>
        <taxon>Desulfosporosinus</taxon>
    </lineage>
</organism>